<reference evidence="3" key="1">
    <citation type="submission" date="2020-06" db="EMBL/GenBank/DDBJ databases">
        <title>REHAB project genomes.</title>
        <authorList>
            <person name="Shaw L.P."/>
        </authorList>
    </citation>
    <scope>NUCLEOTIDE SEQUENCE [LARGE SCALE GENOMIC DNA]</scope>
    <source>
        <strain evidence="3">RHBSTW-00938</strain>
    </source>
</reference>
<dbReference type="InterPro" id="IPR050789">
    <property type="entry name" value="Diverse_Enzym_Activities"/>
</dbReference>
<dbReference type="Pfam" id="PF00144">
    <property type="entry name" value="Beta-lactamase"/>
    <property type="match status" value="1"/>
</dbReference>
<dbReference type="Gene3D" id="3.40.710.10">
    <property type="entry name" value="DD-peptidase/beta-lactamase superfamily"/>
    <property type="match status" value="1"/>
</dbReference>
<dbReference type="PANTHER" id="PTHR43283">
    <property type="entry name" value="BETA-LACTAMASE-RELATED"/>
    <property type="match status" value="1"/>
</dbReference>
<dbReference type="PANTHER" id="PTHR43283:SF3">
    <property type="entry name" value="BETA-LACTAMASE FAMILY PROTEIN (AFU_ORTHOLOGUE AFUA_5G07500)"/>
    <property type="match status" value="1"/>
</dbReference>
<name>A0AAP9U812_KLEAE</name>
<dbReference type="InterPro" id="IPR012338">
    <property type="entry name" value="Beta-lactam/transpept-like"/>
</dbReference>
<dbReference type="RefSeq" id="WP_182014774.1">
    <property type="nucleotide sequence ID" value="NZ_CP055904.1"/>
</dbReference>
<dbReference type="Proteomes" id="UP000514462">
    <property type="component" value="Chromosome"/>
</dbReference>
<organism evidence="2 3">
    <name type="scientific">Klebsiella aerogenes</name>
    <name type="common">Enterobacter aerogenes</name>
    <dbReference type="NCBI Taxonomy" id="548"/>
    <lineage>
        <taxon>Bacteria</taxon>
        <taxon>Pseudomonadati</taxon>
        <taxon>Pseudomonadota</taxon>
        <taxon>Gammaproteobacteria</taxon>
        <taxon>Enterobacterales</taxon>
        <taxon>Enterobacteriaceae</taxon>
        <taxon>Klebsiella/Raoultella group</taxon>
        <taxon>Klebsiella</taxon>
    </lineage>
</organism>
<gene>
    <name evidence="2" type="ORF">HV331_21965</name>
</gene>
<dbReference type="InterPro" id="IPR001466">
    <property type="entry name" value="Beta-lactam-related"/>
</dbReference>
<evidence type="ECO:0000313" key="2">
    <source>
        <dbReference type="EMBL" id="QMR41992.1"/>
    </source>
</evidence>
<evidence type="ECO:0000313" key="3">
    <source>
        <dbReference type="Proteomes" id="UP000514462"/>
    </source>
</evidence>
<feature type="domain" description="Beta-lactamase-related" evidence="1">
    <location>
        <begin position="23"/>
        <end position="367"/>
    </location>
</feature>
<dbReference type="EMBL" id="CP055904">
    <property type="protein sequence ID" value="QMR41992.1"/>
    <property type="molecule type" value="Genomic_DNA"/>
</dbReference>
<dbReference type="SUPFAM" id="SSF56601">
    <property type="entry name" value="beta-lactamase/transpeptidase-like"/>
    <property type="match status" value="1"/>
</dbReference>
<proteinExistence type="predicted"/>
<protein>
    <submittedName>
        <fullName evidence="2">Beta-lactamase family protein</fullName>
    </submittedName>
</protein>
<evidence type="ECO:0000259" key="1">
    <source>
        <dbReference type="Pfam" id="PF00144"/>
    </source>
</evidence>
<accession>A0AAP9U812</accession>
<sequence length="382" mass="41994">MALNTTRAVSPQAINRLERVWQEAVQQGLPVGGEILLSQHGKRLFHTASGWMDREQSRPMTKGVPFRLASLTKLLTSVVVMKFIEKGKLSLDTPVNSVLPFFKPALANGIVPLVTIRHLLTHTSGLSYGFEQPAGNIYERSGISDGLDLPAHDLEENLHKLGAVPLLFEPGSRWQYSLATDVLGWVISQIENDTFANIVKREVTDPLRMHNTAFHISDESLLATPYLQSGRRMTDNEILPVGEGVARLSPKRATTSNAWYSAGAGLIGTAEDYHRLLECLRQGGAPILSADSTTRLLANATGEMAIGERNAGWGHGLGCMVLFDPERAQRREGAGSWSWFGLYGSYYWVDPRAGLSLVMLTNTAGEKIWRTLAEKIQTTLCS</sequence>
<dbReference type="AlphaFoldDB" id="A0AAP9U812"/>